<reference evidence="1" key="1">
    <citation type="submission" date="2020-11" db="EMBL/GenBank/DDBJ databases">
        <authorList>
            <consortium name="DOE Joint Genome Institute"/>
            <person name="Ahrendt S."/>
            <person name="Riley R."/>
            <person name="Andreopoulos W."/>
            <person name="Labutti K."/>
            <person name="Pangilinan J."/>
            <person name="Ruiz-Duenas F.J."/>
            <person name="Barrasa J.M."/>
            <person name="Sanchez-Garcia M."/>
            <person name="Camarero S."/>
            <person name="Miyauchi S."/>
            <person name="Serrano A."/>
            <person name="Linde D."/>
            <person name="Babiker R."/>
            <person name="Drula E."/>
            <person name="Ayuso-Fernandez I."/>
            <person name="Pacheco R."/>
            <person name="Padilla G."/>
            <person name="Ferreira P."/>
            <person name="Barriuso J."/>
            <person name="Kellner H."/>
            <person name="Castanera R."/>
            <person name="Alfaro M."/>
            <person name="Ramirez L."/>
            <person name="Pisabarro A.G."/>
            <person name="Kuo A."/>
            <person name="Tritt A."/>
            <person name="Lipzen A."/>
            <person name="He G."/>
            <person name="Yan M."/>
            <person name="Ng V."/>
            <person name="Cullen D."/>
            <person name="Martin F."/>
            <person name="Rosso M.-N."/>
            <person name="Henrissat B."/>
            <person name="Hibbett D."/>
            <person name="Martinez A.T."/>
            <person name="Grigoriev I.V."/>
        </authorList>
    </citation>
    <scope>NUCLEOTIDE SEQUENCE</scope>
    <source>
        <strain evidence="1">CIRM-BRFM 674</strain>
    </source>
</reference>
<sequence>MKLIKEHPSYDAVVDCVIAYTFIAEENPERVDALARTLRAVRDSPDAPMIGGDSTTLWEIYREQLRVLHAQGFAEIPEQIGPTNSFLLTSLLSGISFKYDLLSCSEQYGTILEGLNARPTSPNAEVHVAGACIQLLIAGSHIIPHSTSYFKSSDDIATKLKAQRDAGTVKNENARRILDLAITHAETGFKEEDDVDNVWQLLFPLHD</sequence>
<dbReference type="Proteomes" id="UP000807469">
    <property type="component" value="Unassembled WGS sequence"/>
</dbReference>
<dbReference type="OrthoDB" id="3000038at2759"/>
<dbReference type="EMBL" id="MU155434">
    <property type="protein sequence ID" value="KAF9473542.1"/>
    <property type="molecule type" value="Genomic_DNA"/>
</dbReference>
<accession>A0A9P6CP45</accession>
<name>A0A9P6CP45_9AGAR</name>
<keyword evidence="2" id="KW-1185">Reference proteome</keyword>
<proteinExistence type="predicted"/>
<gene>
    <name evidence="1" type="ORF">BDN70DRAFT_925102</name>
</gene>
<comment type="caution">
    <text evidence="1">The sequence shown here is derived from an EMBL/GenBank/DDBJ whole genome shotgun (WGS) entry which is preliminary data.</text>
</comment>
<evidence type="ECO:0000313" key="2">
    <source>
        <dbReference type="Proteomes" id="UP000807469"/>
    </source>
</evidence>
<organism evidence="1 2">
    <name type="scientific">Pholiota conissans</name>
    <dbReference type="NCBI Taxonomy" id="109636"/>
    <lineage>
        <taxon>Eukaryota</taxon>
        <taxon>Fungi</taxon>
        <taxon>Dikarya</taxon>
        <taxon>Basidiomycota</taxon>
        <taxon>Agaricomycotina</taxon>
        <taxon>Agaricomycetes</taxon>
        <taxon>Agaricomycetidae</taxon>
        <taxon>Agaricales</taxon>
        <taxon>Agaricineae</taxon>
        <taxon>Strophariaceae</taxon>
        <taxon>Pholiota</taxon>
    </lineage>
</organism>
<dbReference type="AlphaFoldDB" id="A0A9P6CP45"/>
<evidence type="ECO:0000313" key="1">
    <source>
        <dbReference type="EMBL" id="KAF9473542.1"/>
    </source>
</evidence>
<protein>
    <submittedName>
        <fullName evidence="1">Uncharacterized protein</fullName>
    </submittedName>
</protein>